<evidence type="ECO:0000256" key="1">
    <source>
        <dbReference type="SAM" id="MobiDB-lite"/>
    </source>
</evidence>
<accession>H8GYV2</accession>
<feature type="compositionally biased region" description="Polar residues" evidence="1">
    <location>
        <begin position="114"/>
        <end position="123"/>
    </location>
</feature>
<proteinExistence type="predicted"/>
<name>H8GYV2_DEIGI</name>
<organism evidence="2 3">
    <name type="scientific">Deinococcus gobiensis (strain DSM 21396 / JCM 16679 / CGMCC 1.7299 / I-0)</name>
    <dbReference type="NCBI Taxonomy" id="745776"/>
    <lineage>
        <taxon>Bacteria</taxon>
        <taxon>Thermotogati</taxon>
        <taxon>Deinococcota</taxon>
        <taxon>Deinococci</taxon>
        <taxon>Deinococcales</taxon>
        <taxon>Deinococcaceae</taxon>
        <taxon>Deinococcus</taxon>
    </lineage>
</organism>
<gene>
    <name evidence="2" type="ordered locus">DGo_CA0952</name>
</gene>
<reference evidence="2 3" key="1">
    <citation type="journal article" date="2012" name="PLoS ONE">
        <title>Genome sequence and transcriptome analysis of the radioresistant bacterium Deinococcus gobiensis: insights into the extreme environmental adaptations.</title>
        <authorList>
            <person name="Yuan M."/>
            <person name="Chen M."/>
            <person name="Zhang W."/>
            <person name="Lu W."/>
            <person name="Wang J."/>
            <person name="Yang M."/>
            <person name="Zhao P."/>
            <person name="Tang R."/>
            <person name="Li X."/>
            <person name="Hao Y."/>
            <person name="Zhou Z."/>
            <person name="Zhan Y."/>
            <person name="Yu H."/>
            <person name="Teng C."/>
            <person name="Yan Y."/>
            <person name="Ping S."/>
            <person name="Wang Y."/>
            <person name="Lin M."/>
        </authorList>
    </citation>
    <scope>NUCLEOTIDE SEQUENCE [LARGE SCALE GENOMIC DNA]</scope>
    <source>
        <strain evidence="2 3">I-0</strain>
    </source>
</reference>
<evidence type="ECO:0000313" key="2">
    <source>
        <dbReference type="EMBL" id="AFD24880.1"/>
    </source>
</evidence>
<keyword evidence="3" id="KW-1185">Reference proteome</keyword>
<protein>
    <submittedName>
        <fullName evidence="2">Uncharacterized protein</fullName>
    </submittedName>
</protein>
<evidence type="ECO:0000313" key="3">
    <source>
        <dbReference type="Proteomes" id="UP000007575"/>
    </source>
</evidence>
<dbReference type="HOGENOM" id="CLU_2011503_0_0_0"/>
<dbReference type="STRING" id="745776.DGo_CA0952"/>
<feature type="region of interest" description="Disordered" evidence="1">
    <location>
        <begin position="84"/>
        <end position="123"/>
    </location>
</feature>
<dbReference type="AlphaFoldDB" id="H8GYV2"/>
<dbReference type="EMBL" id="CP002191">
    <property type="protein sequence ID" value="AFD24880.1"/>
    <property type="molecule type" value="Genomic_DNA"/>
</dbReference>
<sequence>MRRDLAGHDRHAGGQQCLDRHAAAGFLAQELVEDAVRDVVGQLVRVAFGNRFRRIELPHDLRSLHMPGGVSQNRLERDVAAVPGMTGGARAPWLPQPTPPGAGHGTRPAALDISQMTSGSSAP</sequence>
<dbReference type="KEGG" id="dgo:DGo_CA0952"/>
<dbReference type="Proteomes" id="UP000007575">
    <property type="component" value="Chromosome"/>
</dbReference>